<keyword evidence="1" id="KW-0812">Transmembrane</keyword>
<organism evidence="2 3">
    <name type="scientific">Alteromonas stellipolaris</name>
    <dbReference type="NCBI Taxonomy" id="233316"/>
    <lineage>
        <taxon>Bacteria</taxon>
        <taxon>Pseudomonadati</taxon>
        <taxon>Pseudomonadota</taxon>
        <taxon>Gammaproteobacteria</taxon>
        <taxon>Alteromonadales</taxon>
        <taxon>Alteromonadaceae</taxon>
        <taxon>Alteromonas/Salinimonas group</taxon>
        <taxon>Alteromonas</taxon>
    </lineage>
</organism>
<keyword evidence="1" id="KW-1133">Transmembrane helix</keyword>
<evidence type="ECO:0000313" key="3">
    <source>
        <dbReference type="Proteomes" id="UP000056750"/>
    </source>
</evidence>
<accession>A0ABM5YFS8</accession>
<keyword evidence="3" id="KW-1185">Reference proteome</keyword>
<evidence type="ECO:0000313" key="2">
    <source>
        <dbReference type="EMBL" id="AMJ73197.1"/>
    </source>
</evidence>
<feature type="transmembrane region" description="Helical" evidence="1">
    <location>
        <begin position="7"/>
        <end position="32"/>
    </location>
</feature>
<evidence type="ECO:0008006" key="4">
    <source>
        <dbReference type="Google" id="ProtNLM"/>
    </source>
</evidence>
<dbReference type="EMBL" id="CP013926">
    <property type="protein sequence ID" value="AMJ73197.1"/>
    <property type="molecule type" value="Genomic_DNA"/>
</dbReference>
<protein>
    <recommendedName>
        <fullName evidence="4">Major facilitator superfamily (MFS) profile domain-containing protein</fullName>
    </recommendedName>
</protein>
<dbReference type="Proteomes" id="UP000056750">
    <property type="component" value="Chromosome"/>
</dbReference>
<keyword evidence="1" id="KW-0472">Membrane</keyword>
<feature type="transmembrane region" description="Helical" evidence="1">
    <location>
        <begin position="38"/>
        <end position="62"/>
    </location>
</feature>
<evidence type="ECO:0000256" key="1">
    <source>
        <dbReference type="SAM" id="Phobius"/>
    </source>
</evidence>
<sequence>MNTVLKLLLILLGFVLGGIFGVVGLFVIAGLIDPSNLAWIWILAFVTAPVGAIAGSIFGFLLHKRFWSSEIKT</sequence>
<reference evidence="2 3" key="1">
    <citation type="submission" date="2015-12" db="EMBL/GenBank/DDBJ databases">
        <title>Intraspecies pangenome expansion in the marine bacterium Alteromonas.</title>
        <authorList>
            <person name="Lopez-Perez M."/>
            <person name="Rodriguez-Valera F."/>
        </authorList>
    </citation>
    <scope>NUCLEOTIDE SEQUENCE [LARGE SCALE GENOMIC DNA]</scope>
    <source>
        <strain evidence="2 3">LMG 21861</strain>
    </source>
</reference>
<proteinExistence type="predicted"/>
<gene>
    <name evidence="2" type="ORF">AVL57_03905</name>
</gene>
<name>A0ABM5YFS8_9ALTE</name>